<organism evidence="1 2">
    <name type="scientific">Vararia minispora EC-137</name>
    <dbReference type="NCBI Taxonomy" id="1314806"/>
    <lineage>
        <taxon>Eukaryota</taxon>
        <taxon>Fungi</taxon>
        <taxon>Dikarya</taxon>
        <taxon>Basidiomycota</taxon>
        <taxon>Agaricomycotina</taxon>
        <taxon>Agaricomycetes</taxon>
        <taxon>Russulales</taxon>
        <taxon>Lachnocladiaceae</taxon>
        <taxon>Vararia</taxon>
    </lineage>
</organism>
<evidence type="ECO:0000313" key="2">
    <source>
        <dbReference type="Proteomes" id="UP000814128"/>
    </source>
</evidence>
<evidence type="ECO:0000313" key="1">
    <source>
        <dbReference type="EMBL" id="KAI0036115.1"/>
    </source>
</evidence>
<dbReference type="EMBL" id="MU273475">
    <property type="protein sequence ID" value="KAI0036115.1"/>
    <property type="molecule type" value="Genomic_DNA"/>
</dbReference>
<gene>
    <name evidence="1" type="ORF">K488DRAFT_82381</name>
</gene>
<name>A0ACB8QWD5_9AGAM</name>
<dbReference type="Proteomes" id="UP000814128">
    <property type="component" value="Unassembled WGS sequence"/>
</dbReference>
<reference evidence="1" key="1">
    <citation type="submission" date="2021-02" db="EMBL/GenBank/DDBJ databases">
        <authorList>
            <consortium name="DOE Joint Genome Institute"/>
            <person name="Ahrendt S."/>
            <person name="Looney B.P."/>
            <person name="Miyauchi S."/>
            <person name="Morin E."/>
            <person name="Drula E."/>
            <person name="Courty P.E."/>
            <person name="Chicoki N."/>
            <person name="Fauchery L."/>
            <person name="Kohler A."/>
            <person name="Kuo A."/>
            <person name="Labutti K."/>
            <person name="Pangilinan J."/>
            <person name="Lipzen A."/>
            <person name="Riley R."/>
            <person name="Andreopoulos W."/>
            <person name="He G."/>
            <person name="Johnson J."/>
            <person name="Barry K.W."/>
            <person name="Grigoriev I.V."/>
            <person name="Nagy L."/>
            <person name="Hibbett D."/>
            <person name="Henrissat B."/>
            <person name="Matheny P.B."/>
            <person name="Labbe J."/>
            <person name="Martin F."/>
        </authorList>
    </citation>
    <scope>NUCLEOTIDE SEQUENCE</scope>
    <source>
        <strain evidence="1">EC-137</strain>
    </source>
</reference>
<sequence length="625" mass="69138">MPKPRSGRLRLAASARDAFVFPLSFSLLNLPVELIADCFAFLQPRDVLSCRLTCSTLHRIVRTNARLQLALQLAFHQLVPSHPPSVLPAAILHALVQDRESRWRDLRWRDVQNHPMPNAGAIYEFVGGIYCNARGGQDERRVNGAITFYQLPDSDQPNRTGVRAWTLLVPDLVILDFSVDPAQDLAVFVALSDKQSAGRYQIHFRTLSTNSPHPLARQAVLDCAFQPGQHTLESSTTFRILIHGQILLLLVKDVLHSHVTFLSLTNWHTGPDACYTFPPHTPIEDVVFLSPHEFLVVVPSGAFDVYAFPDPSPTSPPTLLRRFELPRLKSGHRYWYATATANPAPGARVYDASASAPTSYYDNTPASANLTRDPPPTKAGRAPRGVKPPAFASRPDDGLVAVALGTLSPAPENHMSCYVVFVRTSLLLARARSPAAAGVATRGRARESAADGVPAGRRARWREWGPGCARWFRDRLSSDWQHAVHGFRTAERVLPDDPALRPLLRGRPPPPVHPVRHCIRVRDFNPCLLRADSPSSSASSYGMTEDGEWVFADGRAPSRVVRAPSRIRARESETFAEDVVSSLPYREAVSEEALAVSDIMMDDARILCLRRGTEGRLVSFDVLTF</sequence>
<reference evidence="1" key="2">
    <citation type="journal article" date="2022" name="New Phytol.">
        <title>Evolutionary transition to the ectomycorrhizal habit in the genomes of a hyperdiverse lineage of mushroom-forming fungi.</title>
        <authorList>
            <person name="Looney B."/>
            <person name="Miyauchi S."/>
            <person name="Morin E."/>
            <person name="Drula E."/>
            <person name="Courty P.E."/>
            <person name="Kohler A."/>
            <person name="Kuo A."/>
            <person name="LaButti K."/>
            <person name="Pangilinan J."/>
            <person name="Lipzen A."/>
            <person name="Riley R."/>
            <person name="Andreopoulos W."/>
            <person name="He G."/>
            <person name="Johnson J."/>
            <person name="Nolan M."/>
            <person name="Tritt A."/>
            <person name="Barry K.W."/>
            <person name="Grigoriev I.V."/>
            <person name="Nagy L.G."/>
            <person name="Hibbett D."/>
            <person name="Henrissat B."/>
            <person name="Matheny P.B."/>
            <person name="Labbe J."/>
            <person name="Martin F.M."/>
        </authorList>
    </citation>
    <scope>NUCLEOTIDE SEQUENCE</scope>
    <source>
        <strain evidence="1">EC-137</strain>
    </source>
</reference>
<keyword evidence="2" id="KW-1185">Reference proteome</keyword>
<comment type="caution">
    <text evidence="1">The sequence shown here is derived from an EMBL/GenBank/DDBJ whole genome shotgun (WGS) entry which is preliminary data.</text>
</comment>
<accession>A0ACB8QWD5</accession>
<proteinExistence type="predicted"/>
<protein>
    <submittedName>
        <fullName evidence="1">Uncharacterized protein</fullName>
    </submittedName>
</protein>